<dbReference type="Proteomes" id="UP000034917">
    <property type="component" value="Unassembled WGS sequence"/>
</dbReference>
<evidence type="ECO:0000313" key="2">
    <source>
        <dbReference type="EMBL" id="KKQ26588.1"/>
    </source>
</evidence>
<keyword evidence="1" id="KW-0812">Transmembrane</keyword>
<dbReference type="AlphaFoldDB" id="A0A0G0G689"/>
<dbReference type="EMBL" id="LBSV01000002">
    <property type="protein sequence ID" value="KKQ26588.1"/>
    <property type="molecule type" value="Genomic_DNA"/>
</dbReference>
<accession>A0A0G0G689</accession>
<evidence type="ECO:0000313" key="3">
    <source>
        <dbReference type="Proteomes" id="UP000034917"/>
    </source>
</evidence>
<name>A0A0G0G689_9BACT</name>
<reference evidence="2 3" key="1">
    <citation type="journal article" date="2015" name="Nature">
        <title>rRNA introns, odd ribosomes, and small enigmatic genomes across a large radiation of phyla.</title>
        <authorList>
            <person name="Brown C.T."/>
            <person name="Hug L.A."/>
            <person name="Thomas B.C."/>
            <person name="Sharon I."/>
            <person name="Castelle C.J."/>
            <person name="Singh A."/>
            <person name="Wilkins M.J."/>
            <person name="Williams K.H."/>
            <person name="Banfield J.F."/>
        </authorList>
    </citation>
    <scope>NUCLEOTIDE SEQUENCE [LARGE SCALE GENOMIC DNA]</scope>
</reference>
<feature type="transmembrane region" description="Helical" evidence="1">
    <location>
        <begin position="34"/>
        <end position="54"/>
    </location>
</feature>
<gene>
    <name evidence="2" type="ORF">US40_C0002G0122</name>
</gene>
<proteinExistence type="predicted"/>
<organism evidence="2 3">
    <name type="scientific">Candidatus Roizmanbacteria bacterium GW2011_GWC2_37_13</name>
    <dbReference type="NCBI Taxonomy" id="1618486"/>
    <lineage>
        <taxon>Bacteria</taxon>
        <taxon>Candidatus Roizmaniibacteriota</taxon>
    </lineage>
</organism>
<sequence>MIKLGKVIDFVVDNFYPSFERLNKKTKNVNTIDLIKVIIFFVPMVFLINLPKIIPVITRYFPFSLLFKNNFLHYRFRKERAFAYYVEREAKRSKHPIHFFFVTSDRYFNNYYYQPKNRKIEETKKILVKIIEKKLKLEEGSVFVKEEKKQVFRIMIPEGISF</sequence>
<comment type="caution">
    <text evidence="2">The sequence shown here is derived from an EMBL/GenBank/DDBJ whole genome shotgun (WGS) entry which is preliminary data.</text>
</comment>
<keyword evidence="1" id="KW-1133">Transmembrane helix</keyword>
<keyword evidence="1" id="KW-0472">Membrane</keyword>
<evidence type="ECO:0000256" key="1">
    <source>
        <dbReference type="SAM" id="Phobius"/>
    </source>
</evidence>
<protein>
    <submittedName>
        <fullName evidence="2">Uncharacterized protein</fullName>
    </submittedName>
</protein>